<evidence type="ECO:0000313" key="1">
    <source>
        <dbReference type="EMBL" id="OMO54498.1"/>
    </source>
</evidence>
<dbReference type="AlphaFoldDB" id="A0A1R3G8S2"/>
<gene>
    <name evidence="1" type="ORF">COLO4_36452</name>
</gene>
<organism evidence="1 2">
    <name type="scientific">Corchorus olitorius</name>
    <dbReference type="NCBI Taxonomy" id="93759"/>
    <lineage>
        <taxon>Eukaryota</taxon>
        <taxon>Viridiplantae</taxon>
        <taxon>Streptophyta</taxon>
        <taxon>Embryophyta</taxon>
        <taxon>Tracheophyta</taxon>
        <taxon>Spermatophyta</taxon>
        <taxon>Magnoliopsida</taxon>
        <taxon>eudicotyledons</taxon>
        <taxon>Gunneridae</taxon>
        <taxon>Pentapetalae</taxon>
        <taxon>rosids</taxon>
        <taxon>malvids</taxon>
        <taxon>Malvales</taxon>
        <taxon>Malvaceae</taxon>
        <taxon>Grewioideae</taxon>
        <taxon>Apeibeae</taxon>
        <taxon>Corchorus</taxon>
    </lineage>
</organism>
<protein>
    <submittedName>
        <fullName evidence="1">Peptide n-glycanase</fullName>
    </submittedName>
</protein>
<dbReference type="OrthoDB" id="10455862at2759"/>
<accession>A0A1R3G8S2</accession>
<dbReference type="Proteomes" id="UP000187203">
    <property type="component" value="Unassembled WGS sequence"/>
</dbReference>
<proteinExistence type="predicted"/>
<dbReference type="EMBL" id="AWUE01023244">
    <property type="protein sequence ID" value="OMO54498.1"/>
    <property type="molecule type" value="Genomic_DNA"/>
</dbReference>
<evidence type="ECO:0000313" key="2">
    <source>
        <dbReference type="Proteomes" id="UP000187203"/>
    </source>
</evidence>
<keyword evidence="2" id="KW-1185">Reference proteome</keyword>
<comment type="caution">
    <text evidence="1">The sequence shown here is derived from an EMBL/GenBank/DDBJ whole genome shotgun (WGS) entry which is preliminary data.</text>
</comment>
<reference evidence="2" key="1">
    <citation type="submission" date="2013-09" db="EMBL/GenBank/DDBJ databases">
        <title>Corchorus olitorius genome sequencing.</title>
        <authorList>
            <person name="Alam M."/>
            <person name="Haque M.S."/>
            <person name="Islam M.S."/>
            <person name="Emdad E.M."/>
            <person name="Islam M.M."/>
            <person name="Ahmed B."/>
            <person name="Halim A."/>
            <person name="Hossen Q.M.M."/>
            <person name="Hossain M.Z."/>
            <person name="Ahmed R."/>
            <person name="Khan M.M."/>
            <person name="Islam R."/>
            <person name="Rashid M.M."/>
            <person name="Khan S.A."/>
            <person name="Rahman M.S."/>
            <person name="Alam M."/>
            <person name="Yahiya A.S."/>
            <person name="Khan M.S."/>
            <person name="Azam M.S."/>
            <person name="Haque T."/>
            <person name="Lashkar M.Z.H."/>
            <person name="Akhand A.I."/>
            <person name="Morshed G."/>
            <person name="Roy S."/>
            <person name="Uddin K.S."/>
            <person name="Rabeya T."/>
            <person name="Hossain A.S."/>
            <person name="Chowdhury A."/>
            <person name="Snigdha A.R."/>
            <person name="Mortoza M.S."/>
            <person name="Matin S.A."/>
            <person name="Hoque S.M.E."/>
            <person name="Islam M.K."/>
            <person name="Roy D.K."/>
            <person name="Haider R."/>
            <person name="Moosa M.M."/>
            <person name="Elias S.M."/>
            <person name="Hasan A.M."/>
            <person name="Jahan S."/>
            <person name="Shafiuddin M."/>
            <person name="Mahmood N."/>
            <person name="Shommy N.S."/>
        </authorList>
    </citation>
    <scope>NUCLEOTIDE SEQUENCE [LARGE SCALE GENOMIC DNA]</scope>
    <source>
        <strain evidence="2">cv. O-4</strain>
    </source>
</reference>
<sequence length="57" mass="6504">MGMYEDLIYLESAWKTIPINNLAEKRLVSSAKDMIPQILEVIVVQDHSGVSTRENKE</sequence>
<name>A0A1R3G8S2_9ROSI</name>